<dbReference type="GO" id="GO:0003676">
    <property type="term" value="F:nucleic acid binding"/>
    <property type="evidence" value="ECO:0007669"/>
    <property type="project" value="InterPro"/>
</dbReference>
<protein>
    <recommendedName>
        <fullName evidence="1">S1 motif domain-containing protein</fullName>
    </recommendedName>
</protein>
<dbReference type="InterPro" id="IPR012340">
    <property type="entry name" value="NA-bd_OB-fold"/>
</dbReference>
<proteinExistence type="predicted"/>
<feature type="non-terminal residue" evidence="2">
    <location>
        <position position="80"/>
    </location>
</feature>
<accession>A0A3B0UY26</accession>
<sequence>MNEEMSFAELLAESYEEPVKLQAGEKIKARVVRMGRDMVFVDLGGKSEGIFPLSEVTDADGEVTIKEGDDIQVFFLSAEH</sequence>
<gene>
    <name evidence="2" type="ORF">MNBD_DELTA03-1629</name>
</gene>
<dbReference type="SUPFAM" id="SSF50249">
    <property type="entry name" value="Nucleic acid-binding proteins"/>
    <property type="match status" value="1"/>
</dbReference>
<organism evidence="2">
    <name type="scientific">hydrothermal vent metagenome</name>
    <dbReference type="NCBI Taxonomy" id="652676"/>
    <lineage>
        <taxon>unclassified sequences</taxon>
        <taxon>metagenomes</taxon>
        <taxon>ecological metagenomes</taxon>
    </lineage>
</organism>
<name>A0A3B0UY26_9ZZZZ</name>
<dbReference type="Pfam" id="PF00575">
    <property type="entry name" value="S1"/>
    <property type="match status" value="1"/>
</dbReference>
<evidence type="ECO:0000313" key="2">
    <source>
        <dbReference type="EMBL" id="VAW33640.1"/>
    </source>
</evidence>
<dbReference type="AlphaFoldDB" id="A0A3B0UY26"/>
<dbReference type="PROSITE" id="PS50126">
    <property type="entry name" value="S1"/>
    <property type="match status" value="1"/>
</dbReference>
<dbReference type="Gene3D" id="2.40.50.140">
    <property type="entry name" value="Nucleic acid-binding proteins"/>
    <property type="match status" value="1"/>
</dbReference>
<dbReference type="EMBL" id="UOEX01000049">
    <property type="protein sequence ID" value="VAW33640.1"/>
    <property type="molecule type" value="Genomic_DNA"/>
</dbReference>
<reference evidence="2" key="1">
    <citation type="submission" date="2018-06" db="EMBL/GenBank/DDBJ databases">
        <authorList>
            <person name="Zhirakovskaya E."/>
        </authorList>
    </citation>
    <scope>NUCLEOTIDE SEQUENCE</scope>
</reference>
<dbReference type="InterPro" id="IPR003029">
    <property type="entry name" value="S1_domain"/>
</dbReference>
<evidence type="ECO:0000259" key="1">
    <source>
        <dbReference type="PROSITE" id="PS50126"/>
    </source>
</evidence>
<feature type="domain" description="S1 motif" evidence="1">
    <location>
        <begin position="24"/>
        <end position="80"/>
    </location>
</feature>